<name>A0A2S8R8C9_9FIRM</name>
<reference evidence="3 4" key="1">
    <citation type="journal article" date="2018" name="Syst. Appl. Microbiol.">
        <title>Characterization and high-quality draft genome sequence of Herbivorax saccincola A7, an anaerobic, alkaliphilic, thermophilic, cellulolytic, and xylanolytic bacterium.</title>
        <authorList>
            <person name="Aikawa S."/>
            <person name="Baramee S."/>
            <person name="Sermsathanaswadi J."/>
            <person name="Thianheng P."/>
            <person name="Tachaapaikoon C."/>
            <person name="Shikata A."/>
            <person name="Waeonukul R."/>
            <person name="Pason P."/>
            <person name="Ratanakhanokchai K."/>
            <person name="Kosugi A."/>
        </authorList>
    </citation>
    <scope>NUCLEOTIDE SEQUENCE [LARGE SCALE GENOMIC DNA]</scope>
    <source>
        <strain evidence="3 4">A7</strain>
    </source>
</reference>
<protein>
    <recommendedName>
        <fullName evidence="2">SLH domain-containing protein</fullName>
    </recommendedName>
</protein>
<dbReference type="AlphaFoldDB" id="A0A2S8R8C9"/>
<dbReference type="OrthoDB" id="1699243at2"/>
<sequence length="90" mass="10566">MKDHWCRKTIEKFVENNWVVGYDDGLFRPDRLVTRAEFTAMVVNIFKEEKEVEGNNFKDVNKDDWFYNAVSYAASEGLIAGYEDGTFRPM</sequence>
<keyword evidence="1" id="KW-0677">Repeat</keyword>
<dbReference type="EMBL" id="NEMB01000003">
    <property type="protein sequence ID" value="PQQ66053.1"/>
    <property type="molecule type" value="Genomic_DNA"/>
</dbReference>
<dbReference type="Proteomes" id="UP000239720">
    <property type="component" value="Unassembled WGS sequence"/>
</dbReference>
<feature type="domain" description="SLH" evidence="2">
    <location>
        <begin position="1"/>
        <end position="56"/>
    </location>
</feature>
<dbReference type="InterPro" id="IPR001119">
    <property type="entry name" value="SLH_dom"/>
</dbReference>
<dbReference type="PANTHER" id="PTHR43308:SF5">
    <property type="entry name" value="S-LAYER PROTEIN _ PEPTIDOGLYCAN ENDO-BETA-N-ACETYLGLUCOSAMINIDASE"/>
    <property type="match status" value="1"/>
</dbReference>
<evidence type="ECO:0000259" key="2">
    <source>
        <dbReference type="PROSITE" id="PS51272"/>
    </source>
</evidence>
<gene>
    <name evidence="3" type="ORF">B9R14_04240</name>
</gene>
<proteinExistence type="predicted"/>
<dbReference type="PROSITE" id="PS51272">
    <property type="entry name" value="SLH"/>
    <property type="match status" value="2"/>
</dbReference>
<dbReference type="PANTHER" id="PTHR43308">
    <property type="entry name" value="OUTER MEMBRANE PROTEIN ALPHA-RELATED"/>
    <property type="match status" value="1"/>
</dbReference>
<evidence type="ECO:0000313" key="3">
    <source>
        <dbReference type="EMBL" id="PQQ66053.1"/>
    </source>
</evidence>
<dbReference type="Pfam" id="PF00395">
    <property type="entry name" value="SLH"/>
    <property type="match status" value="2"/>
</dbReference>
<evidence type="ECO:0000256" key="1">
    <source>
        <dbReference type="ARBA" id="ARBA00022737"/>
    </source>
</evidence>
<comment type="caution">
    <text evidence="3">The sequence shown here is derived from an EMBL/GenBank/DDBJ whole genome shotgun (WGS) entry which is preliminary data.</text>
</comment>
<organism evidence="3 4">
    <name type="scientific">Acetivibrio saccincola</name>
    <dbReference type="NCBI Taxonomy" id="1677857"/>
    <lineage>
        <taxon>Bacteria</taxon>
        <taxon>Bacillati</taxon>
        <taxon>Bacillota</taxon>
        <taxon>Clostridia</taxon>
        <taxon>Eubacteriales</taxon>
        <taxon>Oscillospiraceae</taxon>
        <taxon>Acetivibrio</taxon>
    </lineage>
</organism>
<feature type="domain" description="SLH" evidence="2">
    <location>
        <begin position="57"/>
        <end position="90"/>
    </location>
</feature>
<evidence type="ECO:0000313" key="4">
    <source>
        <dbReference type="Proteomes" id="UP000239720"/>
    </source>
</evidence>
<dbReference type="InterPro" id="IPR051465">
    <property type="entry name" value="Cell_Envelope_Struct_Comp"/>
</dbReference>
<accession>A0A2S8R8C9</accession>